<keyword evidence="7" id="KW-1185">Reference proteome</keyword>
<feature type="transmembrane region" description="Helical" evidence="5">
    <location>
        <begin position="6"/>
        <end position="26"/>
    </location>
</feature>
<dbReference type="RefSeq" id="WP_340602897.1">
    <property type="nucleotide sequence ID" value="NZ_JBBMXV010000001.1"/>
</dbReference>
<feature type="transmembrane region" description="Helical" evidence="5">
    <location>
        <begin position="47"/>
        <end position="65"/>
    </location>
</feature>
<dbReference type="GO" id="GO:0016020">
    <property type="term" value="C:membrane"/>
    <property type="evidence" value="ECO:0007669"/>
    <property type="project" value="UniProtKB-SubCell"/>
</dbReference>
<keyword evidence="3 5" id="KW-1133">Transmembrane helix</keyword>
<reference evidence="6 7" key="1">
    <citation type="journal article" date="2019" name="Int. J. Syst. Evol. Microbiol.">
        <title>The Global Catalogue of Microorganisms (GCM) 10K type strain sequencing project: providing services to taxonomists for standard genome sequencing and annotation.</title>
        <authorList>
            <consortium name="The Broad Institute Genomics Platform"/>
            <consortium name="The Broad Institute Genome Sequencing Center for Infectious Disease"/>
            <person name="Wu L."/>
            <person name="Ma J."/>
        </authorList>
    </citation>
    <scope>NUCLEOTIDE SEQUENCE [LARGE SCALE GENOMIC DNA]</scope>
    <source>
        <strain evidence="6 7">CGMCC 1.3240</strain>
    </source>
</reference>
<keyword evidence="2 5" id="KW-0812">Transmembrane</keyword>
<dbReference type="InterPro" id="IPR032808">
    <property type="entry name" value="DoxX"/>
</dbReference>
<comment type="subcellular location">
    <subcellularLocation>
        <location evidence="1">Membrane</location>
        <topology evidence="1">Multi-pass membrane protein</topology>
    </subcellularLocation>
</comment>
<keyword evidence="4 5" id="KW-0472">Membrane</keyword>
<dbReference type="Proteomes" id="UP001596312">
    <property type="component" value="Unassembled WGS sequence"/>
</dbReference>
<gene>
    <name evidence="6" type="ORF">ACFQGH_04180</name>
</gene>
<dbReference type="EMBL" id="JBHSXQ010000001">
    <property type="protein sequence ID" value="MFC6904391.1"/>
    <property type="molecule type" value="Genomic_DNA"/>
</dbReference>
<accession>A0ABD5V099</accession>
<evidence type="ECO:0000256" key="2">
    <source>
        <dbReference type="ARBA" id="ARBA00022692"/>
    </source>
</evidence>
<evidence type="ECO:0000256" key="1">
    <source>
        <dbReference type="ARBA" id="ARBA00004141"/>
    </source>
</evidence>
<evidence type="ECO:0000313" key="7">
    <source>
        <dbReference type="Proteomes" id="UP001596312"/>
    </source>
</evidence>
<protein>
    <submittedName>
        <fullName evidence="6">DoxX family protein</fullName>
    </submittedName>
</protein>
<organism evidence="6 7">
    <name type="scientific">Halalkalicoccus tibetensis</name>
    <dbReference type="NCBI Taxonomy" id="175632"/>
    <lineage>
        <taxon>Archaea</taxon>
        <taxon>Methanobacteriati</taxon>
        <taxon>Methanobacteriota</taxon>
        <taxon>Stenosarchaea group</taxon>
        <taxon>Halobacteria</taxon>
        <taxon>Halobacteriales</taxon>
        <taxon>Halococcaceae</taxon>
        <taxon>Halalkalicoccus</taxon>
    </lineage>
</organism>
<evidence type="ECO:0000256" key="3">
    <source>
        <dbReference type="ARBA" id="ARBA00022989"/>
    </source>
</evidence>
<dbReference type="AlphaFoldDB" id="A0ABD5V099"/>
<feature type="transmembrane region" description="Helical" evidence="5">
    <location>
        <begin position="71"/>
        <end position="90"/>
    </location>
</feature>
<evidence type="ECO:0000313" key="6">
    <source>
        <dbReference type="EMBL" id="MFC6904391.1"/>
    </source>
</evidence>
<dbReference type="Pfam" id="PF07681">
    <property type="entry name" value="DoxX"/>
    <property type="match status" value="1"/>
</dbReference>
<name>A0ABD5V099_9EURY</name>
<proteinExistence type="predicted"/>
<evidence type="ECO:0000256" key="4">
    <source>
        <dbReference type="ARBA" id="ARBA00023136"/>
    </source>
</evidence>
<comment type="caution">
    <text evidence="6">The sequence shown here is derived from an EMBL/GenBank/DDBJ whole genome shotgun (WGS) entry which is preliminary data.</text>
</comment>
<sequence length="128" mass="13655">MTDDTPSLLGRLLFGGSLAALAYNNFQEIEGMIGYAESKAVPRADQLVPFASGMLAFGSLAVVFWRVPRLAAGAIAGFLVGVTPLMHDFWNMEGEQRATEQTNFLQNLALLGAALAFLGQADEDSDDA</sequence>
<evidence type="ECO:0000256" key="5">
    <source>
        <dbReference type="SAM" id="Phobius"/>
    </source>
</evidence>